<keyword evidence="4" id="KW-0456">Lyase</keyword>
<dbReference type="Gene3D" id="3.90.1590.10">
    <property type="entry name" value="glutathione-dependent formaldehyde- activating enzyme (gfa)"/>
    <property type="match status" value="2"/>
</dbReference>
<dbReference type="InterPro" id="IPR011057">
    <property type="entry name" value="Mss4-like_sf"/>
</dbReference>
<dbReference type="PANTHER" id="PTHR33337">
    <property type="entry name" value="GFA DOMAIN-CONTAINING PROTEIN"/>
    <property type="match status" value="1"/>
</dbReference>
<accession>A0AAD5SXZ0</accession>
<comment type="similarity">
    <text evidence="1">Belongs to the Gfa family.</text>
</comment>
<dbReference type="Pfam" id="PF04828">
    <property type="entry name" value="GFA"/>
    <property type="match status" value="2"/>
</dbReference>
<protein>
    <recommendedName>
        <fullName evidence="5">CENP-V/GFA domain-containing protein</fullName>
    </recommendedName>
</protein>
<evidence type="ECO:0000313" key="7">
    <source>
        <dbReference type="Proteomes" id="UP001211907"/>
    </source>
</evidence>
<dbReference type="PROSITE" id="PS51891">
    <property type="entry name" value="CENP_V_GFA"/>
    <property type="match status" value="1"/>
</dbReference>
<evidence type="ECO:0000256" key="4">
    <source>
        <dbReference type="ARBA" id="ARBA00023239"/>
    </source>
</evidence>
<organism evidence="6 7">
    <name type="scientific">Physocladia obscura</name>
    <dbReference type="NCBI Taxonomy" id="109957"/>
    <lineage>
        <taxon>Eukaryota</taxon>
        <taxon>Fungi</taxon>
        <taxon>Fungi incertae sedis</taxon>
        <taxon>Chytridiomycota</taxon>
        <taxon>Chytridiomycota incertae sedis</taxon>
        <taxon>Chytridiomycetes</taxon>
        <taxon>Chytridiales</taxon>
        <taxon>Chytriomycetaceae</taxon>
        <taxon>Physocladia</taxon>
    </lineage>
</organism>
<dbReference type="InterPro" id="IPR006913">
    <property type="entry name" value="CENP-V/GFA"/>
</dbReference>
<comment type="caution">
    <text evidence="6">The sequence shown here is derived from an EMBL/GenBank/DDBJ whole genome shotgun (WGS) entry which is preliminary data.</text>
</comment>
<feature type="domain" description="CENP-V/GFA" evidence="5">
    <location>
        <begin position="162"/>
        <end position="294"/>
    </location>
</feature>
<evidence type="ECO:0000256" key="3">
    <source>
        <dbReference type="ARBA" id="ARBA00022833"/>
    </source>
</evidence>
<dbReference type="AlphaFoldDB" id="A0AAD5SXZ0"/>
<evidence type="ECO:0000259" key="5">
    <source>
        <dbReference type="PROSITE" id="PS51891"/>
    </source>
</evidence>
<keyword evidence="2" id="KW-0479">Metal-binding</keyword>
<evidence type="ECO:0000256" key="2">
    <source>
        <dbReference type="ARBA" id="ARBA00022723"/>
    </source>
</evidence>
<evidence type="ECO:0000256" key="1">
    <source>
        <dbReference type="ARBA" id="ARBA00005495"/>
    </source>
</evidence>
<sequence>MTLRGSCFCKFTIYTISLPSSASFPLEGYYSHSEIHRRLLGFPTAFLFSVPSSHVTFLEPAISRREYTQGAITAVFCGVCGASLLNYVNDVAEIHASTLDVEEVRKVVVPTAHVWCVDSSTLSAPARFIDDGLPRFAREAGGVVWDLGGKGIRKDGARLDVLAGGCCCGGVRFEVERPPEDYLDNAVLKEWTKRGRRYTAGHCFCISCRQISGAPFWDWMFVPRMQIKFLEDSTIQSIVSLQSNERDVTRRFCGVCGTHLFFTTTTTDYMLWDVAIGALDSSPLPDDWLVWKYDPRDNEDARVELFCDKYINGWLPGRLSFEDFAAPFCGDLLQEVRKGLGMPLK</sequence>
<evidence type="ECO:0000313" key="6">
    <source>
        <dbReference type="EMBL" id="KAJ3113269.1"/>
    </source>
</evidence>
<gene>
    <name evidence="6" type="ORF">HK100_002047</name>
</gene>
<dbReference type="PANTHER" id="PTHR33337:SF40">
    <property type="entry name" value="CENP-V_GFA DOMAIN-CONTAINING PROTEIN-RELATED"/>
    <property type="match status" value="1"/>
</dbReference>
<dbReference type="GO" id="GO:0016846">
    <property type="term" value="F:carbon-sulfur lyase activity"/>
    <property type="evidence" value="ECO:0007669"/>
    <property type="project" value="InterPro"/>
</dbReference>
<proteinExistence type="inferred from homology"/>
<reference evidence="6" key="1">
    <citation type="submission" date="2020-05" db="EMBL/GenBank/DDBJ databases">
        <title>Phylogenomic resolution of chytrid fungi.</title>
        <authorList>
            <person name="Stajich J.E."/>
            <person name="Amses K."/>
            <person name="Simmons R."/>
            <person name="Seto K."/>
            <person name="Myers J."/>
            <person name="Bonds A."/>
            <person name="Quandt C.A."/>
            <person name="Barry K."/>
            <person name="Liu P."/>
            <person name="Grigoriev I."/>
            <person name="Longcore J.E."/>
            <person name="James T.Y."/>
        </authorList>
    </citation>
    <scope>NUCLEOTIDE SEQUENCE</scope>
    <source>
        <strain evidence="6">JEL0513</strain>
    </source>
</reference>
<keyword evidence="7" id="KW-1185">Reference proteome</keyword>
<dbReference type="GO" id="GO:0046872">
    <property type="term" value="F:metal ion binding"/>
    <property type="evidence" value="ECO:0007669"/>
    <property type="project" value="UniProtKB-KW"/>
</dbReference>
<dbReference type="EMBL" id="JADGJH010001463">
    <property type="protein sequence ID" value="KAJ3113269.1"/>
    <property type="molecule type" value="Genomic_DNA"/>
</dbReference>
<dbReference type="SUPFAM" id="SSF51316">
    <property type="entry name" value="Mss4-like"/>
    <property type="match status" value="2"/>
</dbReference>
<dbReference type="Proteomes" id="UP001211907">
    <property type="component" value="Unassembled WGS sequence"/>
</dbReference>
<name>A0AAD5SXZ0_9FUNG</name>
<keyword evidence="3" id="KW-0862">Zinc</keyword>